<proteinExistence type="inferred from homology"/>
<evidence type="ECO:0000256" key="8">
    <source>
        <dbReference type="RuleBase" id="RU004324"/>
    </source>
</evidence>
<comment type="caution">
    <text evidence="11">The sequence shown here is derived from an EMBL/GenBank/DDBJ whole genome shotgun (WGS) entry which is preliminary data.</text>
</comment>
<dbReference type="PANTHER" id="PTHR10210">
    <property type="entry name" value="RIBOSE-PHOSPHATE DIPHOSPHOKINASE FAMILY MEMBER"/>
    <property type="match status" value="1"/>
</dbReference>
<keyword evidence="12" id="KW-1185">Reference proteome</keyword>
<evidence type="ECO:0000256" key="1">
    <source>
        <dbReference type="ARBA" id="ARBA00013247"/>
    </source>
</evidence>
<dbReference type="EMBL" id="JAOQJV010000001">
    <property type="protein sequence ID" value="MCU6698742.1"/>
    <property type="molecule type" value="Genomic_DNA"/>
</dbReference>
<keyword evidence="2" id="KW-0808">Transferase</keyword>
<organism evidence="11 12">
    <name type="scientific">Dorea ammoniilytica</name>
    <dbReference type="NCBI Taxonomy" id="2981788"/>
    <lineage>
        <taxon>Bacteria</taxon>
        <taxon>Bacillati</taxon>
        <taxon>Bacillota</taxon>
        <taxon>Clostridia</taxon>
        <taxon>Lachnospirales</taxon>
        <taxon>Lachnospiraceae</taxon>
        <taxon>Dorea</taxon>
    </lineage>
</organism>
<name>A0ABT2S2W5_9FIRM</name>
<evidence type="ECO:0000256" key="5">
    <source>
        <dbReference type="ARBA" id="ARBA00022777"/>
    </source>
</evidence>
<evidence type="ECO:0000259" key="10">
    <source>
        <dbReference type="Pfam" id="PF13793"/>
    </source>
</evidence>
<dbReference type="InterPro" id="IPR000836">
    <property type="entry name" value="PRTase_dom"/>
</dbReference>
<dbReference type="Pfam" id="PF13793">
    <property type="entry name" value="Pribosyltran_N"/>
    <property type="match status" value="1"/>
</dbReference>
<evidence type="ECO:0000256" key="2">
    <source>
        <dbReference type="ARBA" id="ARBA00022679"/>
    </source>
</evidence>
<dbReference type="RefSeq" id="WP_262580560.1">
    <property type="nucleotide sequence ID" value="NZ_JAOQJV010000001.1"/>
</dbReference>
<gene>
    <name evidence="11" type="ORF">OCV65_00590</name>
</gene>
<dbReference type="EC" id="2.7.6.1" evidence="1"/>
<dbReference type="PANTHER" id="PTHR10210:SF32">
    <property type="entry name" value="RIBOSE-PHOSPHATE PYROPHOSPHOKINASE 2"/>
    <property type="match status" value="1"/>
</dbReference>
<keyword evidence="5" id="KW-0418">Kinase</keyword>
<dbReference type="Proteomes" id="UP001207605">
    <property type="component" value="Unassembled WGS sequence"/>
</dbReference>
<feature type="domain" description="Ribose-phosphate pyrophosphokinase N-terminal" evidence="10">
    <location>
        <begin position="16"/>
        <end position="166"/>
    </location>
</feature>
<comment type="similarity">
    <text evidence="8">Belongs to the ribose-phosphate pyrophosphokinase family.</text>
</comment>
<evidence type="ECO:0000256" key="7">
    <source>
        <dbReference type="ARBA" id="ARBA00049535"/>
    </source>
</evidence>
<evidence type="ECO:0000313" key="12">
    <source>
        <dbReference type="Proteomes" id="UP001207605"/>
    </source>
</evidence>
<dbReference type="InterPro" id="IPR029057">
    <property type="entry name" value="PRTase-like"/>
</dbReference>
<evidence type="ECO:0000256" key="4">
    <source>
        <dbReference type="ARBA" id="ARBA00022741"/>
    </source>
</evidence>
<dbReference type="InterPro" id="IPR005946">
    <property type="entry name" value="Rib-P_diPkinase"/>
</dbReference>
<keyword evidence="3 8" id="KW-0545">Nucleotide biosynthesis</keyword>
<evidence type="ECO:0000259" key="9">
    <source>
        <dbReference type="Pfam" id="PF00156"/>
    </source>
</evidence>
<dbReference type="NCBIfam" id="NF005299">
    <property type="entry name" value="PRK06827.1"/>
    <property type="match status" value="1"/>
</dbReference>
<reference evidence="11 12" key="1">
    <citation type="journal article" date="2021" name="ISME Commun">
        <title>Automated analysis of genomic sequences facilitates high-throughput and comprehensive description of bacteria.</title>
        <authorList>
            <person name="Hitch T.C.A."/>
        </authorList>
    </citation>
    <scope>NUCLEOTIDE SEQUENCE [LARGE SCALE GENOMIC DNA]</scope>
    <source>
        <strain evidence="11 12">Sanger_02</strain>
    </source>
</reference>
<dbReference type="InterPro" id="IPR029099">
    <property type="entry name" value="Pribosyltran_N"/>
</dbReference>
<evidence type="ECO:0000256" key="3">
    <source>
        <dbReference type="ARBA" id="ARBA00022727"/>
    </source>
</evidence>
<accession>A0ABT2S2W5</accession>
<dbReference type="SUPFAM" id="SSF53271">
    <property type="entry name" value="PRTase-like"/>
    <property type="match status" value="2"/>
</dbReference>
<feature type="domain" description="Phosphoribosyltransferase" evidence="9">
    <location>
        <begin position="214"/>
        <end position="308"/>
    </location>
</feature>
<dbReference type="NCBIfam" id="TIGR01251">
    <property type="entry name" value="ribP_PPkin"/>
    <property type="match status" value="1"/>
</dbReference>
<sequence length="390" mass="43961">MTNIKYLEQSLPVAPLKIAALESCKGLGEKVNNHIVNFRKEAQTEILNSPLFANYHSDNFLIDCKCPRFGSGEAKGYIGESIRGSDLFLMVDVCNYNLTYTVNGFQNHMSPDDHYQDLKRIISAAQGKAHRVSVIMPFLYESRQHKRTKRESLDCALAMQELVDMGVENIITFDAHDPRVQNSIPLIGFDNFSPQYQFTKALLRAVPDLIIDKDHLMIVSPDEGAMHRAVYLSNVLGVDMGMFYKRRDYSTIVNGKNPIVAHEFLGSDLKGKDLIVIDDMISSGDSMLDVAKQLKARGAGRVFVCTTFGLFTDGFAHFDEYYEKGYINKVVTTNLTYLPPEVNDKPYFAIADMSKFIALIIESLNHDKSISNVLNPTDKIHALLEKRKNQ</sequence>
<evidence type="ECO:0000256" key="6">
    <source>
        <dbReference type="ARBA" id="ARBA00022840"/>
    </source>
</evidence>
<keyword evidence="6" id="KW-0067">ATP-binding</keyword>
<dbReference type="Gene3D" id="3.40.50.2020">
    <property type="match status" value="2"/>
</dbReference>
<dbReference type="Pfam" id="PF00156">
    <property type="entry name" value="Pribosyltran"/>
    <property type="match status" value="1"/>
</dbReference>
<comment type="catalytic activity">
    <reaction evidence="7">
        <text>D-ribose 5-phosphate + ATP = 5-phospho-alpha-D-ribose 1-diphosphate + AMP + H(+)</text>
        <dbReference type="Rhea" id="RHEA:15609"/>
        <dbReference type="ChEBI" id="CHEBI:15378"/>
        <dbReference type="ChEBI" id="CHEBI:30616"/>
        <dbReference type="ChEBI" id="CHEBI:58017"/>
        <dbReference type="ChEBI" id="CHEBI:78346"/>
        <dbReference type="ChEBI" id="CHEBI:456215"/>
        <dbReference type="EC" id="2.7.6.1"/>
    </reaction>
</comment>
<dbReference type="CDD" id="cd06223">
    <property type="entry name" value="PRTases_typeI"/>
    <property type="match status" value="1"/>
</dbReference>
<protein>
    <recommendedName>
        <fullName evidence="1">ribose-phosphate diphosphokinase</fullName>
        <ecNumber evidence="1">2.7.6.1</ecNumber>
    </recommendedName>
</protein>
<keyword evidence="4" id="KW-0547">Nucleotide-binding</keyword>
<evidence type="ECO:0000313" key="11">
    <source>
        <dbReference type="EMBL" id="MCU6698742.1"/>
    </source>
</evidence>